<keyword evidence="8 10" id="KW-0472">Membrane</keyword>
<evidence type="ECO:0000259" key="12">
    <source>
        <dbReference type="Pfam" id="PF00593"/>
    </source>
</evidence>
<comment type="subcellular location">
    <subcellularLocation>
        <location evidence="1 10">Cell outer membrane</location>
        <topology evidence="1 10">Multi-pass membrane protein</topology>
    </subcellularLocation>
</comment>
<dbReference type="InterPro" id="IPR012910">
    <property type="entry name" value="Plug_dom"/>
</dbReference>
<proteinExistence type="inferred from homology"/>
<keyword evidence="6" id="KW-0406">Ion transport</keyword>
<feature type="domain" description="TonB-dependent receptor-like beta-barrel" evidence="12">
    <location>
        <begin position="247"/>
        <end position="656"/>
    </location>
</feature>
<reference evidence="14 15" key="1">
    <citation type="submission" date="2018-11" db="EMBL/GenBank/DDBJ databases">
        <authorList>
            <person name="Peiro R."/>
            <person name="Begona"/>
            <person name="Cbmso G."/>
            <person name="Lopez M."/>
            <person name="Gonzalez S."/>
            <person name="Sacristan E."/>
            <person name="Castillo E."/>
        </authorList>
    </citation>
    <scope>NUCLEOTIDE SEQUENCE [LARGE SCALE GENOMIC DNA]</scope>
    <source>
        <strain evidence="14">Brev_genome</strain>
    </source>
</reference>
<evidence type="ECO:0000256" key="6">
    <source>
        <dbReference type="ARBA" id="ARBA00023065"/>
    </source>
</evidence>
<dbReference type="Pfam" id="PF00593">
    <property type="entry name" value="TonB_dep_Rec_b-barrel"/>
    <property type="match status" value="1"/>
</dbReference>
<name>A0A7Z8Y0V4_9CAUL</name>
<comment type="caution">
    <text evidence="14">The sequence shown here is derived from an EMBL/GenBank/DDBJ whole genome shotgun (WGS) entry which is preliminary data.</text>
</comment>
<evidence type="ECO:0000313" key="14">
    <source>
        <dbReference type="EMBL" id="VDC48787.1"/>
    </source>
</evidence>
<dbReference type="Gene3D" id="2.40.170.20">
    <property type="entry name" value="TonB-dependent receptor, beta-barrel domain"/>
    <property type="match status" value="1"/>
</dbReference>
<keyword evidence="2 10" id="KW-0813">Transport</keyword>
<dbReference type="InterPro" id="IPR039426">
    <property type="entry name" value="TonB-dep_rcpt-like"/>
</dbReference>
<gene>
    <name evidence="14" type="primary">btuB_5</name>
    <name evidence="14" type="ORF">BREV_BREV_00836</name>
</gene>
<feature type="domain" description="TonB-dependent receptor plug" evidence="13">
    <location>
        <begin position="32"/>
        <end position="141"/>
    </location>
</feature>
<dbReference type="InterPro" id="IPR036942">
    <property type="entry name" value="Beta-barrel_TonB_sf"/>
</dbReference>
<organism evidence="14 15">
    <name type="scientific">Brevundimonas mediterranea</name>
    <dbReference type="NCBI Taxonomy" id="74329"/>
    <lineage>
        <taxon>Bacteria</taxon>
        <taxon>Pseudomonadati</taxon>
        <taxon>Pseudomonadota</taxon>
        <taxon>Alphaproteobacteria</taxon>
        <taxon>Caulobacterales</taxon>
        <taxon>Caulobacteraceae</taxon>
        <taxon>Brevundimonas</taxon>
    </lineage>
</organism>
<dbReference type="PANTHER" id="PTHR30069">
    <property type="entry name" value="TONB-DEPENDENT OUTER MEMBRANE RECEPTOR"/>
    <property type="match status" value="1"/>
</dbReference>
<keyword evidence="9 10" id="KW-0998">Cell outer membrane</keyword>
<dbReference type="PROSITE" id="PS52016">
    <property type="entry name" value="TONB_DEPENDENT_REC_3"/>
    <property type="match status" value="1"/>
</dbReference>
<dbReference type="PANTHER" id="PTHR30069:SF53">
    <property type="entry name" value="COLICIN I RECEPTOR-RELATED"/>
    <property type="match status" value="1"/>
</dbReference>
<dbReference type="InterPro" id="IPR037066">
    <property type="entry name" value="Plug_dom_sf"/>
</dbReference>
<evidence type="ECO:0000256" key="1">
    <source>
        <dbReference type="ARBA" id="ARBA00004571"/>
    </source>
</evidence>
<dbReference type="GO" id="GO:0009279">
    <property type="term" value="C:cell outer membrane"/>
    <property type="evidence" value="ECO:0007669"/>
    <property type="project" value="UniProtKB-SubCell"/>
</dbReference>
<dbReference type="GO" id="GO:0015344">
    <property type="term" value="F:siderophore uptake transmembrane transporter activity"/>
    <property type="evidence" value="ECO:0007669"/>
    <property type="project" value="TreeGrafter"/>
</dbReference>
<comment type="similarity">
    <text evidence="10 11">Belongs to the TonB-dependent receptor family.</text>
</comment>
<evidence type="ECO:0000259" key="13">
    <source>
        <dbReference type="Pfam" id="PF07715"/>
    </source>
</evidence>
<evidence type="ECO:0000256" key="9">
    <source>
        <dbReference type="ARBA" id="ARBA00023237"/>
    </source>
</evidence>
<evidence type="ECO:0000256" key="2">
    <source>
        <dbReference type="ARBA" id="ARBA00022448"/>
    </source>
</evidence>
<dbReference type="InterPro" id="IPR000531">
    <property type="entry name" value="Beta-barrel_TonB"/>
</dbReference>
<dbReference type="AlphaFoldDB" id="A0A7Z8Y0V4"/>
<evidence type="ECO:0000256" key="5">
    <source>
        <dbReference type="ARBA" id="ARBA00022729"/>
    </source>
</evidence>
<evidence type="ECO:0000256" key="10">
    <source>
        <dbReference type="PROSITE-ProRule" id="PRU01360"/>
    </source>
</evidence>
<evidence type="ECO:0000256" key="4">
    <source>
        <dbReference type="ARBA" id="ARBA00022692"/>
    </source>
</evidence>
<dbReference type="GO" id="GO:0044718">
    <property type="term" value="P:siderophore transmembrane transport"/>
    <property type="evidence" value="ECO:0007669"/>
    <property type="project" value="TreeGrafter"/>
</dbReference>
<keyword evidence="3 10" id="KW-1134">Transmembrane beta strand</keyword>
<keyword evidence="4 10" id="KW-0812">Transmembrane</keyword>
<evidence type="ECO:0000256" key="8">
    <source>
        <dbReference type="ARBA" id="ARBA00023136"/>
    </source>
</evidence>
<dbReference type="Pfam" id="PF07715">
    <property type="entry name" value="Plug"/>
    <property type="match status" value="1"/>
</dbReference>
<protein>
    <submittedName>
        <fullName evidence="14">Vitamin B12 transporter BtuB</fullName>
    </submittedName>
</protein>
<dbReference type="EMBL" id="UXHF01000011">
    <property type="protein sequence ID" value="VDC48787.1"/>
    <property type="molecule type" value="Genomic_DNA"/>
</dbReference>
<keyword evidence="5" id="KW-0732">Signal</keyword>
<dbReference type="Proteomes" id="UP000289220">
    <property type="component" value="Unassembled WGS sequence"/>
</dbReference>
<evidence type="ECO:0000256" key="3">
    <source>
        <dbReference type="ARBA" id="ARBA00022452"/>
    </source>
</evidence>
<accession>A0A7Z8Y0V4</accession>
<dbReference type="Gene3D" id="2.170.130.10">
    <property type="entry name" value="TonB-dependent receptor, plug domain"/>
    <property type="match status" value="1"/>
</dbReference>
<keyword evidence="15" id="KW-1185">Reference proteome</keyword>
<dbReference type="SUPFAM" id="SSF56935">
    <property type="entry name" value="Porins"/>
    <property type="match status" value="1"/>
</dbReference>
<sequence>MTGMFQDAPPAPPAQLSEITVTAARLPPAAADAAFSVVRLDQRVLERSVRLDEALRTVPAVSLFRRTSSLAANPTTQGISLRAIAPSGAGRTLVTLDGVPLNDPFGGWVIWSQVAPESLDRVDVVRGAGAGPYGAGALTGVIGLTERDSGGVLDLSVAERGGARAAGSGSTMLGPVGVTLSGLYEASDGYTPVRGPAAGAADTPLDLDSRSAALRVDAPLDGLNLEGANLSLRAATWEEDRGSGLLNARSNASGHSLSATAAKAPPVDGYGWRLQAWRIESNFANSSASVAADRSTTTPANSQYKTPATGWGLNAALRRGVAEIAGGRLEWEVGADARFNEGETNEFFSNPTGAGFARGRRAGGETSVAGAYVDGSWTGGAWLVAGGVRYDHWKNEAGFRYEYTLATGAPILDETDEDRSGEVFSARLAARRDLSRLLGAGYAWRAAAYSGFRPATLNELHRPFRVGNDITEANSALEPETLRGIETGLAYDRDGIAWGATVFWNEIEDAIVNVTIGEGPGTFPRAGFVPAGGVLRQRQNAGTIEAWGVELNGSIQATEALSLNAALSWTDAEVDGGTAAPQLTGLRPAQAPEWSATAGLDWRATQRLTLGLAARYESARFDDDLNSRTLDPAVTLDARAEWAAREGVMVWAALDNAFDEEVEVSMTGTDVAGYAPPRTVRAGVRFSY</sequence>
<evidence type="ECO:0000313" key="15">
    <source>
        <dbReference type="Proteomes" id="UP000289220"/>
    </source>
</evidence>
<evidence type="ECO:0000256" key="7">
    <source>
        <dbReference type="ARBA" id="ARBA00023077"/>
    </source>
</evidence>
<keyword evidence="7 11" id="KW-0798">TonB box</keyword>
<evidence type="ECO:0000256" key="11">
    <source>
        <dbReference type="RuleBase" id="RU003357"/>
    </source>
</evidence>